<comment type="caution">
    <text evidence="7">The sequence shown here is derived from an EMBL/GenBank/DDBJ whole genome shotgun (WGS) entry which is preliminary data.</text>
</comment>
<proteinExistence type="inferred from homology"/>
<feature type="binding site" description="proximal binding residue" evidence="4">
    <location>
        <position position="386"/>
    </location>
    <ligand>
        <name>heme b</name>
        <dbReference type="ChEBI" id="CHEBI:60344"/>
    </ligand>
    <ligandPart>
        <name>Fe</name>
        <dbReference type="ChEBI" id="CHEBI:18248"/>
    </ligandPart>
</feature>
<keyword evidence="4 5" id="KW-0349">Heme</keyword>
<dbReference type="SUPFAM" id="SSF140959">
    <property type="entry name" value="Indolic compounds 2,3-dioxygenase-like"/>
    <property type="match status" value="1"/>
</dbReference>
<reference evidence="7" key="2">
    <citation type="submission" date="2021-01" db="EMBL/GenBank/DDBJ databases">
        <authorList>
            <person name="Schikora-Tamarit M.A."/>
        </authorList>
    </citation>
    <scope>NUCLEOTIDE SEQUENCE</scope>
    <source>
        <strain evidence="7">NCAIM Y.01608</strain>
    </source>
</reference>
<organism evidence="7 8">
    <name type="scientific">Ogataea polymorpha</name>
    <dbReference type="NCBI Taxonomy" id="460523"/>
    <lineage>
        <taxon>Eukaryota</taxon>
        <taxon>Fungi</taxon>
        <taxon>Dikarya</taxon>
        <taxon>Ascomycota</taxon>
        <taxon>Saccharomycotina</taxon>
        <taxon>Pichiomycetes</taxon>
        <taxon>Pichiales</taxon>
        <taxon>Pichiaceae</taxon>
        <taxon>Ogataea</taxon>
    </lineage>
</organism>
<sequence>MFRTMQKSADTSIRKLEVEKNREKNILFLSSAPSMSYTYPLPDLAQYDVSEKTGFLPEELPLESLGPYYEPWERLVRALPGLLLTKRIRAVVDALPLLSTVQLHTEAEFRRAHSVLGFLAHAYIWGVAEPTNRLPEQLAKPWIAVSEHLRLPPIATYADLCLWNFRYLLPESDTDFLDNIQTISTFTGSFDESWFYLVSVYFEYKGASCLTAGLEAIKHAREGSAGRVVQCLQRLAEQIDYLGSVLMRMEEMCDPHVFYFRLRPYLAGWKNMKDAGLENGVYYGNEAVPREYSGGSNAQSSLIQALDLLLNVEHRSTGEQAPSAGENAFMADMRRYMPGKHADFLAHLGKINILSDYVAKHAHENSELVLSYDACVAMLKCFRDKHIQIVTRYIVIQSQKARSMGSQTTSTLRAGLAKAKTPKKDIRGTGGTALLPFLKQCRDETGNAAAGSWGRRILSYKEKPAPSSSSETVGLAGQWTKGAGDGSVHW</sequence>
<evidence type="ECO:0000256" key="2">
    <source>
        <dbReference type="ARBA" id="ARBA00022723"/>
    </source>
</evidence>
<dbReference type="InterPro" id="IPR000898">
    <property type="entry name" value="Indolamine_dOase"/>
</dbReference>
<evidence type="ECO:0000313" key="7">
    <source>
        <dbReference type="EMBL" id="KAH3678637.1"/>
    </source>
</evidence>
<dbReference type="PANTHER" id="PTHR28657:SF5">
    <property type="entry name" value="INDOLEAMINE 2,3-DIOXYGENASE"/>
    <property type="match status" value="1"/>
</dbReference>
<keyword evidence="5" id="KW-0560">Oxidoreductase</keyword>
<dbReference type="InterPro" id="IPR037217">
    <property type="entry name" value="Trp/Indoleamine_2_3_dOase-like"/>
</dbReference>
<dbReference type="PANTHER" id="PTHR28657">
    <property type="entry name" value="INDOLEAMINE 2,3-DIOXYGENASE"/>
    <property type="match status" value="1"/>
</dbReference>
<dbReference type="GO" id="GO:0034354">
    <property type="term" value="P:'de novo' NAD+ biosynthetic process from L-tryptophan"/>
    <property type="evidence" value="ECO:0007669"/>
    <property type="project" value="TreeGrafter"/>
</dbReference>
<evidence type="ECO:0000256" key="4">
    <source>
        <dbReference type="PIRSR" id="PIRSR600898-1"/>
    </source>
</evidence>
<keyword evidence="5" id="KW-0223">Dioxygenase</keyword>
<reference evidence="7" key="1">
    <citation type="journal article" date="2021" name="Open Biol.">
        <title>Shared evolutionary footprints suggest mitochondrial oxidative damage underlies multiple complex I losses in fungi.</title>
        <authorList>
            <person name="Schikora-Tamarit M.A."/>
            <person name="Marcet-Houben M."/>
            <person name="Nosek J."/>
            <person name="Gabaldon T."/>
        </authorList>
    </citation>
    <scope>NUCLEOTIDE SEQUENCE</scope>
    <source>
        <strain evidence="7">NCAIM Y.01608</strain>
    </source>
</reference>
<dbReference type="GO" id="GO:0020037">
    <property type="term" value="F:heme binding"/>
    <property type="evidence" value="ECO:0007669"/>
    <property type="project" value="UniProtKB-UniRule"/>
</dbReference>
<comment type="catalytic activity">
    <reaction evidence="5">
        <text>L-tryptophan + O2 = N-formyl-L-kynurenine</text>
        <dbReference type="Rhea" id="RHEA:24536"/>
        <dbReference type="ChEBI" id="CHEBI:15379"/>
        <dbReference type="ChEBI" id="CHEBI:57912"/>
        <dbReference type="ChEBI" id="CHEBI:58629"/>
    </reaction>
</comment>
<evidence type="ECO:0000313" key="8">
    <source>
        <dbReference type="Proteomes" id="UP000788993"/>
    </source>
</evidence>
<comment type="similarity">
    <text evidence="1 5">Belongs to the indoleamine 2,3-dioxygenase family.</text>
</comment>
<keyword evidence="2 4" id="KW-0479">Metal-binding</keyword>
<dbReference type="GO" id="GO:0046872">
    <property type="term" value="F:metal ion binding"/>
    <property type="evidence" value="ECO:0007669"/>
    <property type="project" value="UniProtKB-UniRule"/>
</dbReference>
<dbReference type="AlphaFoldDB" id="A0A9P8PUZ0"/>
<dbReference type="GO" id="GO:0019441">
    <property type="term" value="P:L-tryptophan catabolic process to kynurenine"/>
    <property type="evidence" value="ECO:0007669"/>
    <property type="project" value="UniProtKB-UniRule"/>
</dbReference>
<name>A0A9P8PUZ0_9ASCO</name>
<dbReference type="EC" id="1.13.11.52" evidence="5"/>
<dbReference type="EMBL" id="JAEUBD010000014">
    <property type="protein sequence ID" value="KAH3678637.1"/>
    <property type="molecule type" value="Genomic_DNA"/>
</dbReference>
<keyword evidence="8" id="KW-1185">Reference proteome</keyword>
<evidence type="ECO:0000256" key="6">
    <source>
        <dbReference type="SAM" id="MobiDB-lite"/>
    </source>
</evidence>
<dbReference type="Pfam" id="PF01231">
    <property type="entry name" value="IDO"/>
    <property type="match status" value="1"/>
</dbReference>
<keyword evidence="3 4" id="KW-0408">Iron</keyword>
<dbReference type="GO" id="GO:0033754">
    <property type="term" value="F:indoleamine 2,3-dioxygenase activity"/>
    <property type="evidence" value="ECO:0007669"/>
    <property type="project" value="UniProtKB-EC"/>
</dbReference>
<dbReference type="GO" id="GO:0005737">
    <property type="term" value="C:cytoplasm"/>
    <property type="evidence" value="ECO:0007669"/>
    <property type="project" value="TreeGrafter"/>
</dbReference>
<evidence type="ECO:0000256" key="5">
    <source>
        <dbReference type="RuleBase" id="RU369119"/>
    </source>
</evidence>
<accession>A0A9P8PUZ0</accession>
<evidence type="ECO:0000256" key="1">
    <source>
        <dbReference type="ARBA" id="ARBA00007119"/>
    </source>
</evidence>
<evidence type="ECO:0000256" key="3">
    <source>
        <dbReference type="ARBA" id="ARBA00023004"/>
    </source>
</evidence>
<gene>
    <name evidence="7" type="ORF">OGATHE_000187</name>
</gene>
<protein>
    <recommendedName>
        <fullName evidence="5">Indoleamine 2,3-dioxygenase</fullName>
        <ecNumber evidence="5">1.13.11.52</ecNumber>
    </recommendedName>
</protein>
<comment type="function">
    <text evidence="5">Produces N-formyl-kynurenine through the oxidation of tryptophan.</text>
</comment>
<dbReference type="Proteomes" id="UP000788993">
    <property type="component" value="Unassembled WGS sequence"/>
</dbReference>
<dbReference type="PROSITE" id="PS00876">
    <property type="entry name" value="IDO_1"/>
    <property type="match status" value="1"/>
</dbReference>
<dbReference type="Gene3D" id="1.20.58.480">
    <property type="match status" value="1"/>
</dbReference>
<feature type="region of interest" description="Disordered" evidence="6">
    <location>
        <begin position="465"/>
        <end position="490"/>
    </location>
</feature>